<proteinExistence type="inferred from homology"/>
<dbReference type="InterPro" id="IPR012132">
    <property type="entry name" value="GMC_OxRdtase"/>
</dbReference>
<reference evidence="6" key="1">
    <citation type="journal article" date="2020" name="Stud. Mycol.">
        <title>101 Dothideomycetes genomes: a test case for predicting lifestyles and emergence of pathogens.</title>
        <authorList>
            <person name="Haridas S."/>
            <person name="Albert R."/>
            <person name="Binder M."/>
            <person name="Bloem J."/>
            <person name="Labutti K."/>
            <person name="Salamov A."/>
            <person name="Andreopoulos B."/>
            <person name="Baker S."/>
            <person name="Barry K."/>
            <person name="Bills G."/>
            <person name="Bluhm B."/>
            <person name="Cannon C."/>
            <person name="Castanera R."/>
            <person name="Culley D."/>
            <person name="Daum C."/>
            <person name="Ezra D."/>
            <person name="Gonzalez J."/>
            <person name="Henrissat B."/>
            <person name="Kuo A."/>
            <person name="Liang C."/>
            <person name="Lipzen A."/>
            <person name="Lutzoni F."/>
            <person name="Magnuson J."/>
            <person name="Mondo S."/>
            <person name="Nolan M."/>
            <person name="Ohm R."/>
            <person name="Pangilinan J."/>
            <person name="Park H.-J."/>
            <person name="Ramirez L."/>
            <person name="Alfaro M."/>
            <person name="Sun H."/>
            <person name="Tritt A."/>
            <person name="Yoshinaga Y."/>
            <person name="Zwiers L.-H."/>
            <person name="Turgeon B."/>
            <person name="Goodwin S."/>
            <person name="Spatafora J."/>
            <person name="Crous P."/>
            <person name="Grigoriev I."/>
        </authorList>
    </citation>
    <scope>NUCLEOTIDE SEQUENCE</scope>
    <source>
        <strain evidence="6">CBS 113389</strain>
    </source>
</reference>
<comment type="similarity">
    <text evidence="1">Belongs to the GMC oxidoreductase family.</text>
</comment>
<evidence type="ECO:0008006" key="8">
    <source>
        <dbReference type="Google" id="ProtNLM"/>
    </source>
</evidence>
<evidence type="ECO:0000313" key="7">
    <source>
        <dbReference type="Proteomes" id="UP000799767"/>
    </source>
</evidence>
<feature type="domain" description="Glucose-methanol-choline oxidoreductase C-terminal" evidence="5">
    <location>
        <begin position="503"/>
        <end position="665"/>
    </location>
</feature>
<dbReference type="InterPro" id="IPR007867">
    <property type="entry name" value="GMC_OxRtase_C"/>
</dbReference>
<dbReference type="PANTHER" id="PTHR11552">
    <property type="entry name" value="GLUCOSE-METHANOL-CHOLINE GMC OXIDOREDUCTASE"/>
    <property type="match status" value="1"/>
</dbReference>
<organism evidence="6 7">
    <name type="scientific">Neohortaea acidophila</name>
    <dbReference type="NCBI Taxonomy" id="245834"/>
    <lineage>
        <taxon>Eukaryota</taxon>
        <taxon>Fungi</taxon>
        <taxon>Dikarya</taxon>
        <taxon>Ascomycota</taxon>
        <taxon>Pezizomycotina</taxon>
        <taxon>Dothideomycetes</taxon>
        <taxon>Dothideomycetidae</taxon>
        <taxon>Mycosphaerellales</taxon>
        <taxon>Teratosphaeriaceae</taxon>
        <taxon>Neohortaea</taxon>
    </lineage>
</organism>
<dbReference type="SUPFAM" id="SSF51905">
    <property type="entry name" value="FAD/NAD(P)-binding domain"/>
    <property type="match status" value="1"/>
</dbReference>
<dbReference type="PIRSF" id="PIRSF000137">
    <property type="entry name" value="Alcohol_oxidase"/>
    <property type="match status" value="1"/>
</dbReference>
<dbReference type="GeneID" id="54470137"/>
<dbReference type="RefSeq" id="XP_033593954.1">
    <property type="nucleotide sequence ID" value="XM_033729135.1"/>
</dbReference>
<evidence type="ECO:0000313" key="6">
    <source>
        <dbReference type="EMBL" id="KAF2487385.1"/>
    </source>
</evidence>
<dbReference type="SUPFAM" id="SSF54373">
    <property type="entry name" value="FAD-linked reductases, C-terminal domain"/>
    <property type="match status" value="1"/>
</dbReference>
<dbReference type="Pfam" id="PF00732">
    <property type="entry name" value="GMC_oxred_N"/>
    <property type="match status" value="1"/>
</dbReference>
<gene>
    <name evidence="6" type="ORF">BDY17DRAFT_10293</name>
</gene>
<dbReference type="Pfam" id="PF05199">
    <property type="entry name" value="GMC_oxred_C"/>
    <property type="match status" value="1"/>
</dbReference>
<dbReference type="GO" id="GO:0050660">
    <property type="term" value="F:flavin adenine dinucleotide binding"/>
    <property type="evidence" value="ECO:0007669"/>
    <property type="project" value="InterPro"/>
</dbReference>
<dbReference type="AlphaFoldDB" id="A0A6A6Q501"/>
<evidence type="ECO:0000259" key="5">
    <source>
        <dbReference type="Pfam" id="PF05199"/>
    </source>
</evidence>
<protein>
    <recommendedName>
        <fullName evidence="8">Glucose-methanol-choline oxidoreductase N-terminal domain-containing protein</fullName>
    </recommendedName>
</protein>
<feature type="binding site" evidence="2">
    <location>
        <position position="295"/>
    </location>
    <ligand>
        <name>FAD</name>
        <dbReference type="ChEBI" id="CHEBI:57692"/>
    </ligand>
</feature>
<dbReference type="Proteomes" id="UP000799767">
    <property type="component" value="Unassembled WGS sequence"/>
</dbReference>
<dbReference type="GO" id="GO:0044550">
    <property type="term" value="P:secondary metabolite biosynthetic process"/>
    <property type="evidence" value="ECO:0007669"/>
    <property type="project" value="TreeGrafter"/>
</dbReference>
<dbReference type="PANTHER" id="PTHR11552:SF115">
    <property type="entry name" value="DEHYDROGENASE XPTC-RELATED"/>
    <property type="match status" value="1"/>
</dbReference>
<comment type="cofactor">
    <cofactor evidence="2">
        <name>FAD</name>
        <dbReference type="ChEBI" id="CHEBI:57692"/>
    </cofactor>
</comment>
<evidence type="ECO:0000256" key="1">
    <source>
        <dbReference type="ARBA" id="ARBA00010790"/>
    </source>
</evidence>
<keyword evidence="7" id="KW-1185">Reference proteome</keyword>
<sequence length="693" mass="75564">MRRLAFRSILFLACAVAAWIFLFRSTSSSQINSRRKSSRLQARPRPSGPIGSEVERNETKVYDFIIVGGGQSGLVVANRMSETGHTVLVIEYGEVVRDDPLISRPWQPFNSSAGALYDPKLMYNYTSVPQNVLNNRRTNVYAAATAGGGSTVDSMMLSRGSREDYDAWEALGNPGWGWDGLLPYFRRSVTFTPPGERLQEQHDVTFNEAAAYGGSGPIHVSFPGWVWPGLMPQMQGWHEMGIQKSKEGAGGDAHGMISVPRAQDPRTQTRSYSVTGHLDAAMSRPNFEMLTGHRVRSVLLDESNTAYGVVVKRRNITESRTITARKEVILAAGLHSSLILQRSGIGRTETLLRADVKPRIDLPGVGMNLQDHPAAGIAFDFQSDLAYTPTNLTTNATFAAEMQALFDRTRAGPYAGAHTVASMFTAADIAPPSFFTDQLQWQSAHLEATLAFLPREYSLSPELLTGFFKQRELLLKALSSDKSAQLELPLTGDSYALHILQKPLARGSVSIDPWDPLDGPPLVDFQTLVNPIDLEMMMLALKRTRVWAGTGAMSVLTPVERWPMTAAQAALEENERESAALGFRRPFTPPSEGVEDERLRIHIRSNAESSTGHVSGTCAMMPQELGGVVDNELRVYGTTGLSVVDASIIPLIPSAGLGATVYAVAEKAADIIKARHVVDGTQMVAKPGLKARG</sequence>
<dbReference type="EMBL" id="MU001631">
    <property type="protein sequence ID" value="KAF2487385.1"/>
    <property type="molecule type" value="Genomic_DNA"/>
</dbReference>
<evidence type="ECO:0000256" key="2">
    <source>
        <dbReference type="PIRSR" id="PIRSR000137-2"/>
    </source>
</evidence>
<evidence type="ECO:0000259" key="4">
    <source>
        <dbReference type="Pfam" id="PF00732"/>
    </source>
</evidence>
<accession>A0A6A6Q501</accession>
<evidence type="ECO:0000256" key="3">
    <source>
        <dbReference type="SAM" id="MobiDB-lite"/>
    </source>
</evidence>
<dbReference type="GO" id="GO:0016614">
    <property type="term" value="F:oxidoreductase activity, acting on CH-OH group of donors"/>
    <property type="evidence" value="ECO:0007669"/>
    <property type="project" value="InterPro"/>
</dbReference>
<dbReference type="Gene3D" id="3.30.560.10">
    <property type="entry name" value="Glucose Oxidase, domain 3"/>
    <property type="match status" value="1"/>
</dbReference>
<keyword evidence="2" id="KW-0274">FAD</keyword>
<dbReference type="InterPro" id="IPR036188">
    <property type="entry name" value="FAD/NAD-bd_sf"/>
</dbReference>
<dbReference type="Gene3D" id="3.50.50.60">
    <property type="entry name" value="FAD/NAD(P)-binding domain"/>
    <property type="match status" value="1"/>
</dbReference>
<name>A0A6A6Q501_9PEZI</name>
<feature type="domain" description="Glucose-methanol-choline oxidoreductase N-terminal" evidence="4">
    <location>
        <begin position="62"/>
        <end position="374"/>
    </location>
</feature>
<dbReference type="OrthoDB" id="269227at2759"/>
<dbReference type="InterPro" id="IPR000172">
    <property type="entry name" value="GMC_OxRdtase_N"/>
</dbReference>
<feature type="region of interest" description="Disordered" evidence="3">
    <location>
        <begin position="33"/>
        <end position="53"/>
    </location>
</feature>
<keyword evidence="2" id="KW-0285">Flavoprotein</keyword>